<feature type="domain" description="Flagellar hook-length control protein-like C-terminal" evidence="2">
    <location>
        <begin position="388"/>
        <end position="458"/>
    </location>
</feature>
<feature type="compositionally biased region" description="Basic and acidic residues" evidence="1">
    <location>
        <begin position="69"/>
        <end position="92"/>
    </location>
</feature>
<feature type="region of interest" description="Disordered" evidence="1">
    <location>
        <begin position="460"/>
        <end position="499"/>
    </location>
</feature>
<evidence type="ECO:0000313" key="3">
    <source>
        <dbReference type="EMBL" id="GJE57927.1"/>
    </source>
</evidence>
<comment type="caution">
    <text evidence="3">The sequence shown here is derived from an EMBL/GenBank/DDBJ whole genome shotgun (WGS) entry which is preliminary data.</text>
</comment>
<evidence type="ECO:0000256" key="1">
    <source>
        <dbReference type="SAM" id="MobiDB-lite"/>
    </source>
</evidence>
<evidence type="ECO:0000259" key="2">
    <source>
        <dbReference type="Pfam" id="PF02120"/>
    </source>
</evidence>
<dbReference type="Pfam" id="PF02120">
    <property type="entry name" value="Flg_hook"/>
    <property type="match status" value="1"/>
</dbReference>
<feature type="region of interest" description="Disordered" evidence="1">
    <location>
        <begin position="1"/>
        <end position="135"/>
    </location>
</feature>
<reference evidence="3" key="2">
    <citation type="submission" date="2021-08" db="EMBL/GenBank/DDBJ databases">
        <authorList>
            <person name="Tani A."/>
            <person name="Ola A."/>
            <person name="Ogura Y."/>
            <person name="Katsura K."/>
            <person name="Hayashi T."/>
        </authorList>
    </citation>
    <scope>NUCLEOTIDE SEQUENCE</scope>
    <source>
        <strain evidence="3">DSM 23632</strain>
    </source>
</reference>
<dbReference type="InterPro" id="IPR021136">
    <property type="entry name" value="Flagellar_hook_control-like_C"/>
</dbReference>
<proteinExistence type="predicted"/>
<dbReference type="RefSeq" id="WP_238180569.1">
    <property type="nucleotide sequence ID" value="NZ_BPRB01000001.1"/>
</dbReference>
<gene>
    <name evidence="3" type="ORF">MPOCJGCO_0003</name>
</gene>
<dbReference type="EMBL" id="BPRB01000001">
    <property type="protein sequence ID" value="GJE57927.1"/>
    <property type="molecule type" value="Genomic_DNA"/>
</dbReference>
<keyword evidence="4" id="KW-1185">Reference proteome</keyword>
<dbReference type="Gene3D" id="3.30.750.140">
    <property type="match status" value="1"/>
</dbReference>
<organism evidence="3 4">
    <name type="scientific">Methylobacterium trifolii</name>
    <dbReference type="NCBI Taxonomy" id="1003092"/>
    <lineage>
        <taxon>Bacteria</taxon>
        <taxon>Pseudomonadati</taxon>
        <taxon>Pseudomonadota</taxon>
        <taxon>Alphaproteobacteria</taxon>
        <taxon>Hyphomicrobiales</taxon>
        <taxon>Methylobacteriaceae</taxon>
        <taxon>Methylobacterium</taxon>
    </lineage>
</organism>
<protein>
    <recommendedName>
        <fullName evidence="2">Flagellar hook-length control protein-like C-terminal domain-containing protein</fullName>
    </recommendedName>
</protein>
<evidence type="ECO:0000313" key="4">
    <source>
        <dbReference type="Proteomes" id="UP001055057"/>
    </source>
</evidence>
<reference evidence="3" key="1">
    <citation type="journal article" date="2021" name="Front. Microbiol.">
        <title>Comprehensive Comparative Genomics and Phenotyping of Methylobacterium Species.</title>
        <authorList>
            <person name="Alessa O."/>
            <person name="Ogura Y."/>
            <person name="Fujitani Y."/>
            <person name="Takami H."/>
            <person name="Hayashi T."/>
            <person name="Sahin N."/>
            <person name="Tani A."/>
        </authorList>
    </citation>
    <scope>NUCLEOTIDE SEQUENCE</scope>
    <source>
        <strain evidence="3">DSM 23632</strain>
    </source>
</reference>
<dbReference type="InterPro" id="IPR038610">
    <property type="entry name" value="FliK-like_C_sf"/>
</dbReference>
<name>A0ABQ4TTE1_9HYPH</name>
<dbReference type="CDD" id="cd17470">
    <property type="entry name" value="T3SS_Flik_C"/>
    <property type="match status" value="1"/>
</dbReference>
<feature type="compositionally biased region" description="Low complexity" evidence="1">
    <location>
        <begin position="99"/>
        <end position="111"/>
    </location>
</feature>
<dbReference type="Proteomes" id="UP001055057">
    <property type="component" value="Unassembled WGS sequence"/>
</dbReference>
<sequence length="513" mass="50141">MAVANTDWLDAVSKLPVRTPARSTASHRAEAGAQDGFGDTLSAATRNEAPATKPATRSQDVAKPIVAAERPREAAVPDRARPDATVPDDARTQDVAAKDVPAAGSAPSSDPDPSKDAGTTEGSETAADTESPVQDAVAAPQVAPVPIPVQPVPTPEQAAQAAMLAFLATGAQPTTGAPAAAGPAPTDAAGAAAAASGGPVVVPQGAAGPGASAVLGTGFGTIRIGGAAAFSAQAGAGAVRAGERIVAGVAAPANAAGAVHPEALPVEAVAGIETGKGDSTDTDASEADASKTDAFKIDAAKADATKADVGAADTPGTGAATPDKPDFVAALADATQALAPADVNALKAPAATAPAHAAATSEKAAAQSTAPAVPIGQVPMTIGLRSLSGSSQFEIRLDPGDLGRIDVTLDIDKERGTVMTHLVVERIDTLAMLQRDAGSLQQALSQAGLDAAEGSISLSLRGEGGAGSNDPGARDGQARKGGGRPGDTPEAASPIDTLPLRSLRGLGGLDIRI</sequence>
<accession>A0ABQ4TTE1</accession>